<dbReference type="InterPro" id="IPR052450">
    <property type="entry name" value="TRBD-Containing_Protein"/>
</dbReference>
<organism evidence="5 6">
    <name type="scientific">Golovinomyces cichoracearum</name>
    <dbReference type="NCBI Taxonomy" id="62708"/>
    <lineage>
        <taxon>Eukaryota</taxon>
        <taxon>Fungi</taxon>
        <taxon>Dikarya</taxon>
        <taxon>Ascomycota</taxon>
        <taxon>Pezizomycotina</taxon>
        <taxon>Leotiomycetes</taxon>
        <taxon>Erysiphales</taxon>
        <taxon>Erysiphaceae</taxon>
        <taxon>Golovinomyces</taxon>
    </lineage>
</organism>
<protein>
    <submittedName>
        <fullName evidence="5">MYB DNA-binding domain containing protein</fullName>
    </submittedName>
</protein>
<feature type="domain" description="Myb-like" evidence="3">
    <location>
        <begin position="357"/>
        <end position="411"/>
    </location>
</feature>
<dbReference type="InterPro" id="IPR001005">
    <property type="entry name" value="SANT/Myb"/>
</dbReference>
<dbReference type="InterPro" id="IPR009057">
    <property type="entry name" value="Homeodomain-like_sf"/>
</dbReference>
<dbReference type="InterPro" id="IPR017930">
    <property type="entry name" value="Myb_dom"/>
</dbReference>
<name>A0A420IT03_9PEZI</name>
<feature type="domain" description="HTH myb-type" evidence="4">
    <location>
        <begin position="229"/>
        <end position="283"/>
    </location>
</feature>
<dbReference type="SMART" id="SM00717">
    <property type="entry name" value="SANT"/>
    <property type="match status" value="2"/>
</dbReference>
<dbReference type="Gene3D" id="1.10.10.60">
    <property type="entry name" value="Homeodomain-like"/>
    <property type="match status" value="2"/>
</dbReference>
<dbReference type="GO" id="GO:0003677">
    <property type="term" value="F:DNA binding"/>
    <property type="evidence" value="ECO:0007669"/>
    <property type="project" value="UniProtKB-KW"/>
</dbReference>
<evidence type="ECO:0000256" key="1">
    <source>
        <dbReference type="ARBA" id="ARBA00023242"/>
    </source>
</evidence>
<evidence type="ECO:0000313" key="6">
    <source>
        <dbReference type="Proteomes" id="UP000285326"/>
    </source>
</evidence>
<feature type="compositionally biased region" description="Polar residues" evidence="2">
    <location>
        <begin position="102"/>
        <end position="121"/>
    </location>
</feature>
<feature type="compositionally biased region" description="Low complexity" evidence="2">
    <location>
        <begin position="65"/>
        <end position="75"/>
    </location>
</feature>
<feature type="domain" description="Myb-like" evidence="3">
    <location>
        <begin position="224"/>
        <end position="277"/>
    </location>
</feature>
<reference evidence="5 6" key="1">
    <citation type="journal article" date="2018" name="BMC Genomics">
        <title>Comparative genome analyses reveal sequence features reflecting distinct modes of host-adaptation between dicot and monocot powdery mildew.</title>
        <authorList>
            <person name="Wu Y."/>
            <person name="Ma X."/>
            <person name="Pan Z."/>
            <person name="Kale S.D."/>
            <person name="Song Y."/>
            <person name="King H."/>
            <person name="Zhang Q."/>
            <person name="Presley C."/>
            <person name="Deng X."/>
            <person name="Wei C.I."/>
            <person name="Xiao S."/>
        </authorList>
    </citation>
    <scope>NUCLEOTIDE SEQUENCE [LARGE SCALE GENOMIC DNA]</scope>
    <source>
        <strain evidence="5">UMSG1</strain>
    </source>
</reference>
<dbReference type="PANTHER" id="PTHR46734">
    <property type="entry name" value="TELOMERIC REPEAT-BINDING FACTOR 1 TERF1"/>
    <property type="match status" value="1"/>
</dbReference>
<evidence type="ECO:0000313" key="5">
    <source>
        <dbReference type="EMBL" id="RKF77661.1"/>
    </source>
</evidence>
<keyword evidence="1" id="KW-0539">Nucleus</keyword>
<feature type="compositionally biased region" description="Basic and acidic residues" evidence="2">
    <location>
        <begin position="77"/>
        <end position="98"/>
    </location>
</feature>
<dbReference type="PROSITE" id="PS51294">
    <property type="entry name" value="HTH_MYB"/>
    <property type="match status" value="1"/>
</dbReference>
<dbReference type="SUPFAM" id="SSF46689">
    <property type="entry name" value="Homeodomain-like"/>
    <property type="match status" value="2"/>
</dbReference>
<feature type="region of interest" description="Disordered" evidence="2">
    <location>
        <begin position="426"/>
        <end position="449"/>
    </location>
</feature>
<dbReference type="CDD" id="cd11660">
    <property type="entry name" value="SANT_TRF"/>
    <property type="match status" value="2"/>
</dbReference>
<proteinExistence type="predicted"/>
<dbReference type="Proteomes" id="UP000285326">
    <property type="component" value="Unassembled WGS sequence"/>
</dbReference>
<dbReference type="AlphaFoldDB" id="A0A420IT03"/>
<accession>A0A420IT03</accession>
<dbReference type="EMBL" id="MCBS01021757">
    <property type="protein sequence ID" value="RKF77661.1"/>
    <property type="molecule type" value="Genomic_DNA"/>
</dbReference>
<sequence>MNGSNTIEPHLIALLNDAPAVFITSPTRDLPPLQAPQIVKTLGQPLSIEQDTRRLNRATEVCPKSSSSQVSVIPPIDDEKGSIQNHERSSSNRSKINEHPVCNSSRQSLSKILDNEQNNVLHPSKKRKQKDSNKDDFVQLPKPPKKHKTAKQVVPPIIIGLFDPPTQSTLFPPIASSSFHDSHGRNSLNPIPLKMGLSSEALDSKAESSIGKTTSTNGKVQKSKSVAARKKWTEEETNSLLLGVHKHGVGCWADILSDPSFVFNGRSSSDLKDRWRTCCPNELRKKISSGIEEKTKGTTVKSRSSLNLDKIIVQDESCQILSDQKEIDSPLQQKKRSHRKKLEDLFKLGIEGPIRQSSRRERRQFTEKEDRAILDGFKIYGPAWSKIQKDSRLNLQSRQPTDLRDRFRNKFPEKFREDKENKISLVSKKSDQSTEEIASLPQKDTGKKIDKTVNKENSNISTQLVLRSIPNRDGLRIQEIISSEPFHSLVDQTAIDSVENLSFCQFSDWNQSNTSSFPSINGEMDISRLLLDETWSDLPHGKQKKTSPEANNLLTVGSERSHQLPSCFNLSNDTDELIEESIG</sequence>
<comment type="caution">
    <text evidence="5">The sequence shown here is derived from an EMBL/GenBank/DDBJ whole genome shotgun (WGS) entry which is preliminary data.</text>
</comment>
<dbReference type="PROSITE" id="PS50090">
    <property type="entry name" value="MYB_LIKE"/>
    <property type="match status" value="2"/>
</dbReference>
<gene>
    <name evidence="5" type="ORF">GcM1_217027</name>
</gene>
<feature type="region of interest" description="Disordered" evidence="2">
    <location>
        <begin position="58"/>
        <end position="151"/>
    </location>
</feature>
<dbReference type="PANTHER" id="PTHR46734:SF1">
    <property type="entry name" value="TELOMERIC REPEAT-BINDING FACTOR 1"/>
    <property type="match status" value="1"/>
</dbReference>
<keyword evidence="5" id="KW-0238">DNA-binding</keyword>
<dbReference type="Pfam" id="PF00249">
    <property type="entry name" value="Myb_DNA-binding"/>
    <property type="match status" value="2"/>
</dbReference>
<evidence type="ECO:0000259" key="3">
    <source>
        <dbReference type="PROSITE" id="PS50090"/>
    </source>
</evidence>
<evidence type="ECO:0000256" key="2">
    <source>
        <dbReference type="SAM" id="MobiDB-lite"/>
    </source>
</evidence>
<evidence type="ECO:0000259" key="4">
    <source>
        <dbReference type="PROSITE" id="PS51294"/>
    </source>
</evidence>